<sequence length="236" mass="26089">MKPKLLVIGGSGHVGGLILPFLAEQYTLTVFDLKEPTLGHWVPGDVRDFDALKAAGQGCAKLLYMAMGNHDGSTHPTAQFDVNVTGLYLALRAAQAAGITHAALTSSMSVYEQLGQRFFWDEDAEPDAHHHYGLTKRLGEEVARSAWRQWGISVNALRLCLPVTEETWQSLAQEGRQDIHTEASDVARAILAALEYAFGGYQAFMISGDWQEKRMNMSKAKAMLGWEPLMRDDKQP</sequence>
<reference evidence="2 3" key="1">
    <citation type="submission" date="2020-08" db="EMBL/GenBank/DDBJ databases">
        <title>Genomic Encyclopedia of Type Strains, Phase IV (KMG-IV): sequencing the most valuable type-strain genomes for metagenomic binning, comparative biology and taxonomic classification.</title>
        <authorList>
            <person name="Goeker M."/>
        </authorList>
    </citation>
    <scope>NUCLEOTIDE SEQUENCE [LARGE SCALE GENOMIC DNA]</scope>
    <source>
        <strain evidence="2 3">DSM 23562</strain>
    </source>
</reference>
<dbReference type="Pfam" id="PF01370">
    <property type="entry name" value="Epimerase"/>
    <property type="match status" value="1"/>
</dbReference>
<evidence type="ECO:0000313" key="2">
    <source>
        <dbReference type="EMBL" id="MBB6052489.1"/>
    </source>
</evidence>
<feature type="domain" description="NAD-dependent epimerase/dehydratase" evidence="1">
    <location>
        <begin position="6"/>
        <end position="163"/>
    </location>
</feature>
<name>A0A7W9W7I1_ARMRO</name>
<gene>
    <name evidence="2" type="ORF">HNQ39_004310</name>
</gene>
<dbReference type="InterPro" id="IPR001509">
    <property type="entry name" value="Epimerase_deHydtase"/>
</dbReference>
<comment type="caution">
    <text evidence="2">The sequence shown here is derived from an EMBL/GenBank/DDBJ whole genome shotgun (WGS) entry which is preliminary data.</text>
</comment>
<dbReference type="EMBL" id="JACHGW010000004">
    <property type="protein sequence ID" value="MBB6052489.1"/>
    <property type="molecule type" value="Genomic_DNA"/>
</dbReference>
<proteinExistence type="predicted"/>
<evidence type="ECO:0000259" key="1">
    <source>
        <dbReference type="Pfam" id="PF01370"/>
    </source>
</evidence>
<dbReference type="RefSeq" id="WP_184201615.1">
    <property type="nucleotide sequence ID" value="NZ_JACHGW010000004.1"/>
</dbReference>
<organism evidence="2 3">
    <name type="scientific">Armatimonas rosea</name>
    <dbReference type="NCBI Taxonomy" id="685828"/>
    <lineage>
        <taxon>Bacteria</taxon>
        <taxon>Bacillati</taxon>
        <taxon>Armatimonadota</taxon>
        <taxon>Armatimonadia</taxon>
        <taxon>Armatimonadales</taxon>
        <taxon>Armatimonadaceae</taxon>
        <taxon>Armatimonas</taxon>
    </lineage>
</organism>
<dbReference type="InterPro" id="IPR036291">
    <property type="entry name" value="NAD(P)-bd_dom_sf"/>
</dbReference>
<keyword evidence="3" id="KW-1185">Reference proteome</keyword>
<dbReference type="AlphaFoldDB" id="A0A7W9W7I1"/>
<protein>
    <submittedName>
        <fullName evidence="2">Nucleoside-diphosphate-sugar epimerase</fullName>
    </submittedName>
</protein>
<dbReference type="CDD" id="cd08946">
    <property type="entry name" value="SDR_e"/>
    <property type="match status" value="1"/>
</dbReference>
<accession>A0A7W9W7I1</accession>
<dbReference type="SUPFAM" id="SSF51735">
    <property type="entry name" value="NAD(P)-binding Rossmann-fold domains"/>
    <property type="match status" value="1"/>
</dbReference>
<dbReference type="InterPro" id="IPR050177">
    <property type="entry name" value="Lipid_A_modif_metabolic_enz"/>
</dbReference>
<dbReference type="Proteomes" id="UP000520814">
    <property type="component" value="Unassembled WGS sequence"/>
</dbReference>
<dbReference type="Gene3D" id="3.40.50.720">
    <property type="entry name" value="NAD(P)-binding Rossmann-like Domain"/>
    <property type="match status" value="1"/>
</dbReference>
<evidence type="ECO:0000313" key="3">
    <source>
        <dbReference type="Proteomes" id="UP000520814"/>
    </source>
</evidence>
<dbReference type="PANTHER" id="PTHR43245">
    <property type="entry name" value="BIFUNCTIONAL POLYMYXIN RESISTANCE PROTEIN ARNA"/>
    <property type="match status" value="1"/>
</dbReference>